<dbReference type="PROSITE" id="PS50235">
    <property type="entry name" value="USP_3"/>
    <property type="match status" value="1"/>
</dbReference>
<evidence type="ECO:0000313" key="4">
    <source>
        <dbReference type="Proteomes" id="UP000827724"/>
    </source>
</evidence>
<dbReference type="OrthoDB" id="420187at2759"/>
<dbReference type="Proteomes" id="UP000827724">
    <property type="component" value="Unassembled WGS sequence"/>
</dbReference>
<dbReference type="InterPro" id="IPR050164">
    <property type="entry name" value="Peptidase_C19"/>
</dbReference>
<proteinExistence type="predicted"/>
<dbReference type="CDD" id="cd02659">
    <property type="entry name" value="peptidase_C19C"/>
    <property type="match status" value="1"/>
</dbReference>
<feature type="compositionally biased region" description="Basic and acidic residues" evidence="1">
    <location>
        <begin position="76"/>
        <end position="86"/>
    </location>
</feature>
<sequence>MDPVLLSSDALEPKASPEPSSIRPNPFDDSDVSSRKRRRTSASGSPSASLETGVHPSDSGSSPFSTVNVSLAALDGKMKVDQDSEQPRTPPQHAESPTYPPEPPTSSRVTINLRNAPYSDSTASPTALKYSSPLKIRMATPEEDKVKKSVEGAELDAVSTADAGLGVAQSSGAASPSPPVDVITIQDDDGVADEDVMAFDRSLLDSSIVGRDAAVADPTAQFPYRELDDTLAETVNRLYQYISTQQSIEGGIFEQVRVWLDQYLNFAKHGSPQAVLNSLRMNRAFWLCLPELMVSMASRSIPKSPALRTVVFDFCNSFIELTGRLIIFDHHYIREWQSNLLPDPDGPPLLAPDYLKQFHLLIQHRDLDLVPESDLSDLNYAPWTQPDLFTRFVGQLQTFPGGDIESLGNLATSLVGIIPTVPKLIDTLTPIVQVLSDYLYESSRGVRSDTQDTSSVKQQLKSTYDLWISLSSLLGVVIEKHVSSLTNDGASLQIQALTDMLKLCLQRDHEDITGLLGEHKAKYPNLSTRQTIDAIAWEWKVDVLGKLIRSSQMQLRVMAVTTMCNELVAIWRRLGEPSGDSSHPFLDHLGYYLLRINLVDYILGPNCHPELIPESANIIGFLVVTKKYKKAHTDRLWQGITESQDPRVAKAVAKMTNSITNLFDYHELLSLCERFQTVPIQDFNQTIKSLWESVLNELISRCQKEQITLGLLPYGLCLGLLRESSVCTSTPQMPNLEIQSAVMQKFRALLAHGPDTQGRQELFSSCIQDVAAKSPTALGSLCCLAMAIRPNMLDELNVLIEQHDIVRLVVEELEHAVQSGRLAGVPTVFSGVLNQPRRDFIANIIRLRPDAVTEDLGKKLWGLLVGPACLCDEDRNSGWGIFMDLSRRAAPENPFLQLCFSQYLPSLPPSCFCKGMLSCVKEQVLLAVNENAVDCALDDEAFMIQSGIEQLWRIILGANDAESVDVGIKTLAVDVYLDSSAIATYPFNRARQVLSSFVNRCLSLLNDAARRIKASSDGTSSGEDEPMVIVATEEEAQEQERIFARTLQLLRLFVETHYTKPALSAPDFRPFVRQDSYQVEGELAMLTYQSFDDGHQTEVKPLNIGKLNTVASLISNLKLETGFDNYRVFYRGRQFLPTEEEIRRPLESLPVEGGLMLVRREEDGTSSSLRVRPGSSPLEIQILSRFPELWGYLGMEDGIAKEIYSLLIKLPTDGHIIDLFENPSTKHTDIFPPGQPYKSLYVIHALVEYIASVRLAESHSEAWGKYHGFSQVSYEEALGTSYSLIVQAISDEGFLDQINSALQIELMEALMQTFIQLLENTWSLAKSPIKDGTTYPSLGRLIEILSNAAKATEEASMSLIDSTLTAILQLCVFHNTFMEDAATLYPFVDLLHKLTLLDPRSAVRKLVVRKIKDAVETEERLAHMSLPASSEGDDAKPSYPLTQYFWSTFSGLLLEAIDIPHQCHEFICGLDYLLYKASQIGSVGLDTPVFAGQVSELLLSHTSTEMLDQPESRDLVADGLLLLLLRCLYIDDTLPASPALPEDLAEALFWRHLFPQRRTQLEQPVPRVLLRTDTRKKLYEVIFKLAKDSRTRFGALLQALNSLVPYYSEDDDDPYLYDLPFGFDRERAIRSYGYVGLRNLSNTCYLNSLFTQLFMNTRFRRFILKFNIRDPVDSQQLLFQTQKLFGYMQESYRRFVDPANLVGAIKTYEDVFIDIHNQMDVDEFYSLLFDRLEAQSMTDDEKRKLRSVYGGQLVQQVKSQECEHVSERLEPFSAIQCDINGKSTLQESLEAYVGGEIMEGDNKYKCSSCDRHVDAVKRACLKDVPDHLIFHLKRFDFNLRTLQRNKINDYFSFPSAIDMQPYTIDHLDNLTTGAEQEDMFELVGILVHAGTAETGHYYSFIRERTSMDGHPRWFEFNDDTVTPWDPRQMENQTFGGAGQQASFDSNGMVFEKNYSAYMLFYQRSSSLLAEQQAVSSTQETTTLVKVEADPLLREHILGENTIILRRHCLFDPSHVAFVQYCFRQAKLLGEASPPSPEQQQQQQQQQSQDVKYNLANTLPHELQGLAMEMALSHFDQLVTRIEDTPSFDSFSDMIRTAVVGCVDCAFSFYDYFNMRHAAFRALLQRNPDANIRTFIGKTMIFALAKIAAEAPQIYDQPSSMRAAAAAVARDDGSETASDSPTQDDLSPRTSVLEELMFLFDHLWRHFQINLRSWDEVFGMMLEFAKLGPREVAHLLANDYLLKLLHIIAADSMMDLPPNYARMLHNIFRRTNSRPPSYVAILALIDHLLSQLEPSLGAQCIVDAPEERLNYNEPPFPWASEEVHLIHSHPERQPSSFFVEKLLGIDQARGSTHSILDRLTCVANQMDARVFNTLRKKIQGDTTIQPMDPFLRGAGRYLESTQSVGHSRNLIRHIAAQARSLQNTEGIAFLEFFSASLNLKRQDAGMVQAIETCSLETLPEWVPHLLVYEDSGVRYDTERFLDNEVFSLVAEAASEEAAMPEKREGVKEVIQKLGIACLVHLRDAHVRRRAQIGRDSATAIMQVVGKCSPYFIDEPEASDDRVSEFRILQNEVISSLRRFVVDEIEDDGSDWEGSCTSSDALDCQPDMGVQQIVETDDANAI</sequence>
<keyword evidence="4" id="KW-1185">Reference proteome</keyword>
<dbReference type="InterPro" id="IPR001394">
    <property type="entry name" value="Peptidase_C19_UCH"/>
</dbReference>
<dbReference type="InterPro" id="IPR021905">
    <property type="entry name" value="DUF3517"/>
</dbReference>
<protein>
    <recommendedName>
        <fullName evidence="2">USP domain-containing protein</fullName>
    </recommendedName>
</protein>
<evidence type="ECO:0000256" key="1">
    <source>
        <dbReference type="SAM" id="MobiDB-lite"/>
    </source>
</evidence>
<dbReference type="Pfam" id="PF00443">
    <property type="entry name" value="UCH"/>
    <property type="match status" value="1"/>
</dbReference>
<feature type="compositionally biased region" description="Polar residues" evidence="1">
    <location>
        <begin position="108"/>
        <end position="125"/>
    </location>
</feature>
<dbReference type="GO" id="GO:0016579">
    <property type="term" value="P:protein deubiquitination"/>
    <property type="evidence" value="ECO:0007669"/>
    <property type="project" value="InterPro"/>
</dbReference>
<organism evidence="3 4">
    <name type="scientific">Trichoderma cornu-damae</name>
    <dbReference type="NCBI Taxonomy" id="654480"/>
    <lineage>
        <taxon>Eukaryota</taxon>
        <taxon>Fungi</taxon>
        <taxon>Dikarya</taxon>
        <taxon>Ascomycota</taxon>
        <taxon>Pezizomycotina</taxon>
        <taxon>Sordariomycetes</taxon>
        <taxon>Hypocreomycetidae</taxon>
        <taxon>Hypocreales</taxon>
        <taxon>Hypocreaceae</taxon>
        <taxon>Trichoderma</taxon>
    </lineage>
</organism>
<gene>
    <name evidence="3" type="ORF">Trco_006781</name>
</gene>
<dbReference type="InterPro" id="IPR028889">
    <property type="entry name" value="USP"/>
</dbReference>
<dbReference type="InterPro" id="IPR038765">
    <property type="entry name" value="Papain-like_cys_pep_sf"/>
</dbReference>
<name>A0A9P8TU24_9HYPO</name>
<evidence type="ECO:0000259" key="2">
    <source>
        <dbReference type="PROSITE" id="PS50235"/>
    </source>
</evidence>
<dbReference type="PANTHER" id="PTHR24006">
    <property type="entry name" value="UBIQUITIN CARBOXYL-TERMINAL HYDROLASE"/>
    <property type="match status" value="1"/>
</dbReference>
<dbReference type="Gene3D" id="3.90.70.10">
    <property type="entry name" value="Cysteine proteinases"/>
    <property type="match status" value="1"/>
</dbReference>
<dbReference type="FunFam" id="3.90.70.10:FF:000136">
    <property type="entry name" value="Ubiquitin C-terminal hydrolase, putative"/>
    <property type="match status" value="1"/>
</dbReference>
<feature type="compositionally biased region" description="Polar residues" evidence="1">
    <location>
        <begin position="58"/>
        <end position="69"/>
    </location>
</feature>
<dbReference type="EMBL" id="JAIWOZ010000005">
    <property type="protein sequence ID" value="KAH6605074.1"/>
    <property type="molecule type" value="Genomic_DNA"/>
</dbReference>
<dbReference type="SUPFAM" id="SSF54001">
    <property type="entry name" value="Cysteine proteinases"/>
    <property type="match status" value="1"/>
</dbReference>
<feature type="region of interest" description="Disordered" evidence="1">
    <location>
        <begin position="1"/>
        <end position="126"/>
    </location>
</feature>
<feature type="domain" description="USP" evidence="2">
    <location>
        <begin position="1635"/>
        <end position="1964"/>
    </location>
</feature>
<accession>A0A9P8TU24</accession>
<reference evidence="3" key="1">
    <citation type="submission" date="2021-08" db="EMBL/GenBank/DDBJ databases">
        <title>Chromosome-Level Trichoderma cornu-damae using Hi-C Data.</title>
        <authorList>
            <person name="Kim C.S."/>
        </authorList>
    </citation>
    <scope>NUCLEOTIDE SEQUENCE</scope>
    <source>
        <strain evidence="3">KA19-0412C</strain>
    </source>
</reference>
<comment type="caution">
    <text evidence="3">The sequence shown here is derived from an EMBL/GenBank/DDBJ whole genome shotgun (WGS) entry which is preliminary data.</text>
</comment>
<dbReference type="GO" id="GO:0004843">
    <property type="term" value="F:cysteine-type deubiquitinase activity"/>
    <property type="evidence" value="ECO:0007669"/>
    <property type="project" value="InterPro"/>
</dbReference>
<dbReference type="GO" id="GO:0005829">
    <property type="term" value="C:cytosol"/>
    <property type="evidence" value="ECO:0007669"/>
    <property type="project" value="TreeGrafter"/>
</dbReference>
<dbReference type="Pfam" id="PF12030">
    <property type="entry name" value="DUF3517"/>
    <property type="match status" value="1"/>
</dbReference>
<dbReference type="PROSITE" id="PS00973">
    <property type="entry name" value="USP_2"/>
    <property type="match status" value="1"/>
</dbReference>
<dbReference type="InterPro" id="IPR018200">
    <property type="entry name" value="USP_CS"/>
</dbReference>
<dbReference type="PANTHER" id="PTHR24006:SF827">
    <property type="entry name" value="UBIQUITIN CARBOXYL-TERMINAL HYDROLASE 34"/>
    <property type="match status" value="1"/>
</dbReference>
<evidence type="ECO:0000313" key="3">
    <source>
        <dbReference type="EMBL" id="KAH6605074.1"/>
    </source>
</evidence>
<dbReference type="GO" id="GO:0005634">
    <property type="term" value="C:nucleus"/>
    <property type="evidence" value="ECO:0007669"/>
    <property type="project" value="TreeGrafter"/>
</dbReference>